<dbReference type="EMBL" id="SJXE01000001">
    <property type="protein sequence ID" value="TCI04596.1"/>
    <property type="molecule type" value="Genomic_DNA"/>
</dbReference>
<evidence type="ECO:0000259" key="1">
    <source>
        <dbReference type="Pfam" id="PF20029"/>
    </source>
</evidence>
<dbReference type="Pfam" id="PF20029">
    <property type="entry name" value="DUF6436"/>
    <property type="match status" value="1"/>
</dbReference>
<comment type="caution">
    <text evidence="2">The sequence shown here is derived from an EMBL/GenBank/DDBJ whole genome shotgun (WGS) entry which is preliminary data.</text>
</comment>
<reference evidence="2 3" key="1">
    <citation type="submission" date="2019-02" db="EMBL/GenBank/DDBJ databases">
        <title>Corallincola luteus sp. nov., a marine bacterium isolated from surface sediment of Bohai Sea in China.</title>
        <authorList>
            <person name="Ren Q."/>
        </authorList>
    </citation>
    <scope>NUCLEOTIDE SEQUENCE [LARGE SCALE GENOMIC DNA]</scope>
    <source>
        <strain evidence="2 3">DASS28</strain>
    </source>
</reference>
<dbReference type="InterPro" id="IPR045494">
    <property type="entry name" value="DUF6436"/>
</dbReference>
<evidence type="ECO:0000313" key="2">
    <source>
        <dbReference type="EMBL" id="TCI04596.1"/>
    </source>
</evidence>
<gene>
    <name evidence="2" type="ORF">EZV61_01045</name>
</gene>
<dbReference type="SUPFAM" id="SSF52833">
    <property type="entry name" value="Thioredoxin-like"/>
    <property type="match status" value="1"/>
</dbReference>
<accession>A0ABY2ARA1</accession>
<keyword evidence="3" id="KW-1185">Reference proteome</keyword>
<proteinExistence type="predicted"/>
<sequence>MKQIVSRKHLASFTLFVVWIGFTAWAFWYTQFAPLILFDQHDRVRPLTESPATFTATLRQHLPIASEQDGAVMVHFTQQGCDCRPRASRHIKQLQKQATELNVRNITLSLEQHPVLARWIPATPATLLLDSTGQLRYFGPYSAGLLCSSRNSLVESILKQIATPHPAVMPMEVLGCYCPSQI</sequence>
<organism evidence="2 3">
    <name type="scientific">Corallincola luteus</name>
    <dbReference type="NCBI Taxonomy" id="1775177"/>
    <lineage>
        <taxon>Bacteria</taxon>
        <taxon>Pseudomonadati</taxon>
        <taxon>Pseudomonadota</taxon>
        <taxon>Gammaproteobacteria</taxon>
        <taxon>Alteromonadales</taxon>
        <taxon>Psychromonadaceae</taxon>
        <taxon>Corallincola</taxon>
    </lineage>
</organism>
<dbReference type="Proteomes" id="UP000292554">
    <property type="component" value="Unassembled WGS sequence"/>
</dbReference>
<dbReference type="RefSeq" id="WP_131414038.1">
    <property type="nucleotide sequence ID" value="NZ_SJXE01000001.1"/>
</dbReference>
<protein>
    <recommendedName>
        <fullName evidence="1">DUF6436 domain-containing protein</fullName>
    </recommendedName>
</protein>
<dbReference type="InterPro" id="IPR036249">
    <property type="entry name" value="Thioredoxin-like_sf"/>
</dbReference>
<evidence type="ECO:0000313" key="3">
    <source>
        <dbReference type="Proteomes" id="UP000292554"/>
    </source>
</evidence>
<feature type="domain" description="DUF6436" evidence="1">
    <location>
        <begin position="54"/>
        <end position="179"/>
    </location>
</feature>
<name>A0ABY2ARA1_9GAMM</name>